<dbReference type="Proteomes" id="UP000601597">
    <property type="component" value="Unassembled WGS sequence"/>
</dbReference>
<feature type="signal peptide" evidence="1">
    <location>
        <begin position="1"/>
        <end position="24"/>
    </location>
</feature>
<sequence>MSARQLIAAFLSILLLAGGSSVGAVPGQSDHAGMVAAETIGCGGLDHESAAESDNDVPMDCNEPKQSQCRISAAPQCSFVLVFGPVAGSLWAPAQLPGQFIAIPARTAYQNPIPEVLTPPPDFLS</sequence>
<keyword evidence="3" id="KW-1185">Reference proteome</keyword>
<reference evidence="3" key="1">
    <citation type="journal article" date="2019" name="Int. J. Syst. Evol. Microbiol.">
        <title>The Global Catalogue of Microorganisms (GCM) 10K type strain sequencing project: providing services to taxonomists for standard genome sequencing and annotation.</title>
        <authorList>
            <consortium name="The Broad Institute Genomics Platform"/>
            <consortium name="The Broad Institute Genome Sequencing Center for Infectious Disease"/>
            <person name="Wu L."/>
            <person name="Ma J."/>
        </authorList>
    </citation>
    <scope>NUCLEOTIDE SEQUENCE [LARGE SCALE GENOMIC DNA]</scope>
    <source>
        <strain evidence="3">KCTC 22280</strain>
    </source>
</reference>
<evidence type="ECO:0000256" key="1">
    <source>
        <dbReference type="SAM" id="SignalP"/>
    </source>
</evidence>
<evidence type="ECO:0000313" key="3">
    <source>
        <dbReference type="Proteomes" id="UP000601597"/>
    </source>
</evidence>
<evidence type="ECO:0000313" key="2">
    <source>
        <dbReference type="EMBL" id="GGY60445.1"/>
    </source>
</evidence>
<organism evidence="2 3">
    <name type="scientific">Marinobacter zhanjiangensis</name>
    <dbReference type="NCBI Taxonomy" id="578215"/>
    <lineage>
        <taxon>Bacteria</taxon>
        <taxon>Pseudomonadati</taxon>
        <taxon>Pseudomonadota</taxon>
        <taxon>Gammaproteobacteria</taxon>
        <taxon>Pseudomonadales</taxon>
        <taxon>Marinobacteraceae</taxon>
        <taxon>Marinobacter</taxon>
    </lineage>
</organism>
<dbReference type="RefSeq" id="WP_189571971.1">
    <property type="nucleotide sequence ID" value="NZ_BMXV01000001.1"/>
</dbReference>
<protein>
    <submittedName>
        <fullName evidence="2">Uncharacterized protein</fullName>
    </submittedName>
</protein>
<comment type="caution">
    <text evidence="2">The sequence shown here is derived from an EMBL/GenBank/DDBJ whole genome shotgun (WGS) entry which is preliminary data.</text>
</comment>
<dbReference type="EMBL" id="BMXV01000001">
    <property type="protein sequence ID" value="GGY60445.1"/>
    <property type="molecule type" value="Genomic_DNA"/>
</dbReference>
<name>A0ABQ3AKY7_9GAMM</name>
<keyword evidence="1" id="KW-0732">Signal</keyword>
<feature type="chain" id="PRO_5046849613" evidence="1">
    <location>
        <begin position="25"/>
        <end position="125"/>
    </location>
</feature>
<proteinExistence type="predicted"/>
<gene>
    <name evidence="2" type="ORF">GCM10007071_03860</name>
</gene>
<accession>A0ABQ3AKY7</accession>